<dbReference type="AlphaFoldDB" id="X0GQ46"/>
<protein>
    <submittedName>
        <fullName evidence="1">Uncharacterized protein</fullName>
    </submittedName>
</protein>
<proteinExistence type="predicted"/>
<sequence length="142" mass="15405">MANLPQPSDRIESLMDGEAVDLPVVSMPLESARPRVQRQNSCASTRSKRNNISSIVYVVNDKSPLSVPAHSAPVARKSSSILPVFERSSTIATQSRLFCMALNRLANRTGISANQSWPSSRSLGYKLAVLPESTQALIEVVP</sequence>
<dbReference type="Proteomes" id="UP000030676">
    <property type="component" value="Unassembled WGS sequence"/>
</dbReference>
<reference evidence="1" key="2">
    <citation type="submission" date="2014-03" db="EMBL/GenBank/DDBJ databases">
        <title>The Genome Annotation of Fusarium oxysporum PHW808.</title>
        <authorList>
            <consortium name="The Broad Institute Genomics Platform"/>
            <person name="Ma L.-J."/>
            <person name="Corby-Kistler H."/>
            <person name="Broz K."/>
            <person name="Gale L.R."/>
            <person name="Jonkers W."/>
            <person name="O'Donnell K."/>
            <person name="Ploetz R."/>
            <person name="Steinberg C."/>
            <person name="Schwartz D.C."/>
            <person name="VanEtten H."/>
            <person name="Zhou S."/>
            <person name="Young S.K."/>
            <person name="Zeng Q."/>
            <person name="Gargeya S."/>
            <person name="Fitzgerald M."/>
            <person name="Abouelleil A."/>
            <person name="Alvarado L."/>
            <person name="Chapman S.B."/>
            <person name="Gainer-Dewar J."/>
            <person name="Goldberg J."/>
            <person name="Griggs A."/>
            <person name="Gujja S."/>
            <person name="Hansen M."/>
            <person name="Howarth C."/>
            <person name="Imamovic A."/>
            <person name="Ireland A."/>
            <person name="Larimer J."/>
            <person name="McCowan C."/>
            <person name="Murphy C."/>
            <person name="Pearson M."/>
            <person name="Poon T.W."/>
            <person name="Priest M."/>
            <person name="Roberts A."/>
            <person name="Saif S."/>
            <person name="Shea T."/>
            <person name="Sykes S."/>
            <person name="Wortman J."/>
            <person name="Nusbaum C."/>
            <person name="Birren B."/>
        </authorList>
    </citation>
    <scope>NUCLEOTIDE SEQUENCE</scope>
    <source>
        <strain evidence="1">54008</strain>
    </source>
</reference>
<organism evidence="1">
    <name type="scientific">Fusarium oxysporum f. sp. conglutinans race 2 54008</name>
    <dbReference type="NCBI Taxonomy" id="1089457"/>
    <lineage>
        <taxon>Eukaryota</taxon>
        <taxon>Fungi</taxon>
        <taxon>Dikarya</taxon>
        <taxon>Ascomycota</taxon>
        <taxon>Pezizomycotina</taxon>
        <taxon>Sordariomycetes</taxon>
        <taxon>Hypocreomycetidae</taxon>
        <taxon>Hypocreales</taxon>
        <taxon>Nectriaceae</taxon>
        <taxon>Fusarium</taxon>
        <taxon>Fusarium oxysporum species complex</taxon>
    </lineage>
</organism>
<evidence type="ECO:0000313" key="1">
    <source>
        <dbReference type="EMBL" id="EXL65747.1"/>
    </source>
</evidence>
<accession>X0GQ46</accession>
<gene>
    <name evidence="1" type="ORF">FOPG_18048</name>
</gene>
<dbReference type="EMBL" id="KK033564">
    <property type="protein sequence ID" value="EXL65747.1"/>
    <property type="molecule type" value="Genomic_DNA"/>
</dbReference>
<reference evidence="1" key="1">
    <citation type="submission" date="2011-11" db="EMBL/GenBank/DDBJ databases">
        <title>The Genome Sequence of Fusarium oxysporum PHW808.</title>
        <authorList>
            <consortium name="The Broad Institute Genome Sequencing Platform"/>
            <person name="Ma L.-J."/>
            <person name="Gale L.R."/>
            <person name="Schwartz D.C."/>
            <person name="Zhou S."/>
            <person name="Corby-Kistler H."/>
            <person name="Young S.K."/>
            <person name="Zeng Q."/>
            <person name="Gargeya S."/>
            <person name="Fitzgerald M."/>
            <person name="Haas B."/>
            <person name="Abouelleil A."/>
            <person name="Alvarado L."/>
            <person name="Arachchi H.M."/>
            <person name="Berlin A."/>
            <person name="Brown A."/>
            <person name="Chapman S.B."/>
            <person name="Chen Z."/>
            <person name="Dunbar C."/>
            <person name="Freedman E."/>
            <person name="Gearin G."/>
            <person name="Goldberg J."/>
            <person name="Griggs A."/>
            <person name="Gujja S."/>
            <person name="Heiman D."/>
            <person name="Howarth C."/>
            <person name="Larson L."/>
            <person name="Lui A."/>
            <person name="MacDonald P.J.P."/>
            <person name="Montmayeur A."/>
            <person name="Murphy C."/>
            <person name="Neiman D."/>
            <person name="Pearson M."/>
            <person name="Priest M."/>
            <person name="Roberts A."/>
            <person name="Saif S."/>
            <person name="Shea T."/>
            <person name="Shenoy N."/>
            <person name="Sisk P."/>
            <person name="Stolte C."/>
            <person name="Sykes S."/>
            <person name="Wortman J."/>
            <person name="Nusbaum C."/>
            <person name="Birren B."/>
        </authorList>
    </citation>
    <scope>NUCLEOTIDE SEQUENCE [LARGE SCALE GENOMIC DNA]</scope>
    <source>
        <strain evidence="1">54008</strain>
    </source>
</reference>
<dbReference type="HOGENOM" id="CLU_1815900_0_0_1"/>
<name>X0GQ46_FUSOX</name>